<proteinExistence type="predicted"/>
<dbReference type="OrthoDB" id="4062651at2759"/>
<feature type="region of interest" description="Disordered" evidence="1">
    <location>
        <begin position="342"/>
        <end position="439"/>
    </location>
</feature>
<accession>A0A6A6GKF8</accession>
<protein>
    <recommendedName>
        <fullName evidence="2">Protein kinase domain-containing protein</fullName>
    </recommendedName>
</protein>
<dbReference type="EMBL" id="ML992502">
    <property type="protein sequence ID" value="KAF2226216.1"/>
    <property type="molecule type" value="Genomic_DNA"/>
</dbReference>
<organism evidence="3 4">
    <name type="scientific">Elsinoe ampelina</name>
    <dbReference type="NCBI Taxonomy" id="302913"/>
    <lineage>
        <taxon>Eukaryota</taxon>
        <taxon>Fungi</taxon>
        <taxon>Dikarya</taxon>
        <taxon>Ascomycota</taxon>
        <taxon>Pezizomycotina</taxon>
        <taxon>Dothideomycetes</taxon>
        <taxon>Dothideomycetidae</taxon>
        <taxon>Myriangiales</taxon>
        <taxon>Elsinoaceae</taxon>
        <taxon>Elsinoe</taxon>
    </lineage>
</organism>
<keyword evidence="4" id="KW-1185">Reference proteome</keyword>
<reference evidence="4" key="1">
    <citation type="journal article" date="2020" name="Stud. Mycol.">
        <title>101 Dothideomycetes genomes: A test case for predicting lifestyles and emergence of pathogens.</title>
        <authorList>
            <person name="Haridas S."/>
            <person name="Albert R."/>
            <person name="Binder M."/>
            <person name="Bloem J."/>
            <person name="LaButti K."/>
            <person name="Salamov A."/>
            <person name="Andreopoulos B."/>
            <person name="Baker S."/>
            <person name="Barry K."/>
            <person name="Bills G."/>
            <person name="Bluhm B."/>
            <person name="Cannon C."/>
            <person name="Castanera R."/>
            <person name="Culley D."/>
            <person name="Daum C."/>
            <person name="Ezra D."/>
            <person name="Gonzalez J."/>
            <person name="Henrissat B."/>
            <person name="Kuo A."/>
            <person name="Liang C."/>
            <person name="Lipzen A."/>
            <person name="Lutzoni F."/>
            <person name="Magnuson J."/>
            <person name="Mondo S."/>
            <person name="Nolan M."/>
            <person name="Ohm R."/>
            <person name="Pangilinan J."/>
            <person name="Park H.-J."/>
            <person name="Ramirez L."/>
            <person name="Alfaro M."/>
            <person name="Sun H."/>
            <person name="Tritt A."/>
            <person name="Yoshinaga Y."/>
            <person name="Zwiers L.-H."/>
            <person name="Turgeon B."/>
            <person name="Goodwin S."/>
            <person name="Spatafora J."/>
            <person name="Crous P."/>
            <person name="Grigoriev I."/>
        </authorList>
    </citation>
    <scope>NUCLEOTIDE SEQUENCE [LARGE SCALE GENOMIC DNA]</scope>
    <source>
        <strain evidence="4">CECT 20119</strain>
    </source>
</reference>
<gene>
    <name evidence="3" type="ORF">BDZ85DRAFT_47369</name>
</gene>
<sequence length="596" mass="65419">MQDWWTDERVESVVTTRFVASHLDASSQGQLNDVVFDELSNDTYLDWILSRARRLFLVLVDCACVNHIFYLIEQSYEDSSLPIAERDVSALRLPPRSGSDVNRLFFRNQFKYLIRTIREGEHIRYSSSADIPIHVVDTKIPSGYAAAQDRVKLPQPNNKVFLRLREPMSGDQTEASVLSEITAIRSARHEHIASVFGSYSKGGSMYILTSPAAHYSLKGFLSDLPKLFKAMAKPERQTQLLFWPQCLANAVAWIHANGFVHGAISPSRILVDDGFNVILGHFKDVRAAGPPSASKDLEYYQYAAPELHQRRLVIQRSGASQAPALDTLNEYTELHDTISSIARSLPDLPTRTSSRSASRSDFNPSSHNETHPLSRSASRNDSPVESPTSTSSKSPFRSTTHSISSSSTLSSSSSSNDPSLSSSSRHRTSSIRPSDFRHQTLPTTGATVVQALHSTSTDLQSCDIFSLACVSLDIFTVLLGTSLSSFAKHRASASRTASSRGAAAVDASFHANLAQVVSWAGNLAKEAEKKAKKGNKVMGAVGPDLGALVQCLDRRAGGRLRAKVLSLLLEGNLREFTRLREGHCTVKVRDVLGGYR</sequence>
<dbReference type="AlphaFoldDB" id="A0A6A6GKF8"/>
<dbReference type="PROSITE" id="PS50011">
    <property type="entry name" value="PROTEIN_KINASE_DOM"/>
    <property type="match status" value="1"/>
</dbReference>
<dbReference type="GO" id="GO:0005524">
    <property type="term" value="F:ATP binding"/>
    <property type="evidence" value="ECO:0007669"/>
    <property type="project" value="InterPro"/>
</dbReference>
<dbReference type="GO" id="GO:0004672">
    <property type="term" value="F:protein kinase activity"/>
    <property type="evidence" value="ECO:0007669"/>
    <property type="project" value="InterPro"/>
</dbReference>
<feature type="compositionally biased region" description="Polar residues" evidence="1">
    <location>
        <begin position="371"/>
        <end position="396"/>
    </location>
</feature>
<evidence type="ECO:0000313" key="4">
    <source>
        <dbReference type="Proteomes" id="UP000799538"/>
    </source>
</evidence>
<evidence type="ECO:0000313" key="3">
    <source>
        <dbReference type="EMBL" id="KAF2226216.1"/>
    </source>
</evidence>
<feature type="compositionally biased region" description="Low complexity" evidence="1">
    <location>
        <begin position="351"/>
        <end position="366"/>
    </location>
</feature>
<dbReference type="Proteomes" id="UP000799538">
    <property type="component" value="Unassembled WGS sequence"/>
</dbReference>
<dbReference type="InterPro" id="IPR000719">
    <property type="entry name" value="Prot_kinase_dom"/>
</dbReference>
<dbReference type="Pfam" id="PF07714">
    <property type="entry name" value="PK_Tyr_Ser-Thr"/>
    <property type="match status" value="1"/>
</dbReference>
<evidence type="ECO:0000256" key="1">
    <source>
        <dbReference type="SAM" id="MobiDB-lite"/>
    </source>
</evidence>
<dbReference type="Gene3D" id="1.10.510.10">
    <property type="entry name" value="Transferase(Phosphotransferase) domain 1"/>
    <property type="match status" value="1"/>
</dbReference>
<dbReference type="InterPro" id="IPR001245">
    <property type="entry name" value="Ser-Thr/Tyr_kinase_cat_dom"/>
</dbReference>
<dbReference type="InterPro" id="IPR011009">
    <property type="entry name" value="Kinase-like_dom_sf"/>
</dbReference>
<feature type="domain" description="Protein kinase" evidence="2">
    <location>
        <begin position="111"/>
        <end position="441"/>
    </location>
</feature>
<name>A0A6A6GKF8_9PEZI</name>
<dbReference type="SUPFAM" id="SSF56112">
    <property type="entry name" value="Protein kinase-like (PK-like)"/>
    <property type="match status" value="1"/>
</dbReference>
<feature type="compositionally biased region" description="Low complexity" evidence="1">
    <location>
        <begin position="397"/>
        <end position="423"/>
    </location>
</feature>
<evidence type="ECO:0000259" key="2">
    <source>
        <dbReference type="PROSITE" id="PS50011"/>
    </source>
</evidence>